<accession>A0A6P8H3C8</accession>
<sequence>MQSILWPALGVRFVWLNNRFGLPVDNKITQQKMMAGTKESIEGKARSGKSSIEVMFTSLAEVEDSADTISEDISSELDAYHEAYRNGNFGVRRGRMNFTRAKRWSIAHFLTAAIMTCFTAACIQLLDNNEYGVDSQSAYGFSAVAILCDICGLVMACCSIYLLGSIATTPRPLLVLFAVRLIAVLECTLVGVGIILTIKVINDTREDGTEPTEHNRRYGGGNFTTFIILCIYLLISMVVDVITALAWLFHWWRCCVCCQCLKSCCIFEPGEPLAPGVRDPPTGFLRECAYVCWLINRKIGL</sequence>
<dbReference type="GeneID" id="116287568"/>
<dbReference type="RefSeq" id="XP_031550113.1">
    <property type="nucleotide sequence ID" value="XM_031694253.1"/>
</dbReference>
<evidence type="ECO:0000313" key="3">
    <source>
        <dbReference type="RefSeq" id="XP_031550113.1"/>
    </source>
</evidence>
<keyword evidence="1" id="KW-0812">Transmembrane</keyword>
<keyword evidence="1" id="KW-1133">Transmembrane helix</keyword>
<evidence type="ECO:0000313" key="2">
    <source>
        <dbReference type="Proteomes" id="UP000515163"/>
    </source>
</evidence>
<name>A0A6P8H3C8_ACTTE</name>
<dbReference type="KEGG" id="aten:116287568"/>
<feature type="transmembrane region" description="Helical" evidence="1">
    <location>
        <begin position="105"/>
        <end position="126"/>
    </location>
</feature>
<feature type="transmembrane region" description="Helical" evidence="1">
    <location>
        <begin position="138"/>
        <end position="163"/>
    </location>
</feature>
<dbReference type="InParanoid" id="A0A6P8H3C8"/>
<keyword evidence="1" id="KW-0472">Membrane</keyword>
<gene>
    <name evidence="3" type="primary">LOC116287568</name>
</gene>
<dbReference type="OrthoDB" id="10307034at2759"/>
<dbReference type="Proteomes" id="UP000515163">
    <property type="component" value="Unplaced"/>
</dbReference>
<feature type="transmembrane region" description="Helical" evidence="1">
    <location>
        <begin position="221"/>
        <end position="249"/>
    </location>
</feature>
<protein>
    <submittedName>
        <fullName evidence="3">Uncharacterized protein LOC116287568 isoform X1</fullName>
    </submittedName>
</protein>
<proteinExistence type="predicted"/>
<feature type="transmembrane region" description="Helical" evidence="1">
    <location>
        <begin position="175"/>
        <end position="201"/>
    </location>
</feature>
<evidence type="ECO:0000256" key="1">
    <source>
        <dbReference type="SAM" id="Phobius"/>
    </source>
</evidence>
<dbReference type="AlphaFoldDB" id="A0A6P8H3C8"/>
<reference evidence="3" key="1">
    <citation type="submission" date="2025-08" db="UniProtKB">
        <authorList>
            <consortium name="RefSeq"/>
        </authorList>
    </citation>
    <scope>IDENTIFICATION</scope>
    <source>
        <tissue evidence="3">Tentacle</tissue>
    </source>
</reference>
<keyword evidence="2" id="KW-1185">Reference proteome</keyword>
<organism evidence="2 3">
    <name type="scientific">Actinia tenebrosa</name>
    <name type="common">Australian red waratah sea anemone</name>
    <dbReference type="NCBI Taxonomy" id="6105"/>
    <lineage>
        <taxon>Eukaryota</taxon>
        <taxon>Metazoa</taxon>
        <taxon>Cnidaria</taxon>
        <taxon>Anthozoa</taxon>
        <taxon>Hexacorallia</taxon>
        <taxon>Actiniaria</taxon>
        <taxon>Actiniidae</taxon>
        <taxon>Actinia</taxon>
    </lineage>
</organism>